<accession>A0A5S6QGS2</accession>
<dbReference type="AlphaFoldDB" id="A0A5S6QGS2"/>
<evidence type="ECO:0000313" key="2">
    <source>
        <dbReference type="WBParaSite" id="TMUE_2000006394.1"/>
    </source>
</evidence>
<reference evidence="2" key="1">
    <citation type="submission" date="2019-12" db="UniProtKB">
        <authorList>
            <consortium name="WormBaseParasite"/>
        </authorList>
    </citation>
    <scope>IDENTIFICATION</scope>
</reference>
<dbReference type="WBParaSite" id="TMUE_2000006394.1">
    <property type="protein sequence ID" value="TMUE_2000006394.1"/>
    <property type="gene ID" value="WBGene00295319"/>
</dbReference>
<protein>
    <submittedName>
        <fullName evidence="2">Uncharacterized protein</fullName>
    </submittedName>
</protein>
<keyword evidence="1" id="KW-1185">Reference proteome</keyword>
<dbReference type="Proteomes" id="UP000046395">
    <property type="component" value="Unassembled WGS sequence"/>
</dbReference>
<proteinExistence type="predicted"/>
<sequence length="100" mass="11491">MYSYNPIVLLGELPFSMAKFPLVGVQVNVTMQSTYGTMSSRYTVLTLLNYHLSIVLLHLRKIKESCYIRHNPSLNRDRGSDISQAWNNLIHRTGCYEIPT</sequence>
<evidence type="ECO:0000313" key="1">
    <source>
        <dbReference type="Proteomes" id="UP000046395"/>
    </source>
</evidence>
<name>A0A5S6QGS2_TRIMR</name>
<organism evidence="1 2">
    <name type="scientific">Trichuris muris</name>
    <name type="common">Mouse whipworm</name>
    <dbReference type="NCBI Taxonomy" id="70415"/>
    <lineage>
        <taxon>Eukaryota</taxon>
        <taxon>Metazoa</taxon>
        <taxon>Ecdysozoa</taxon>
        <taxon>Nematoda</taxon>
        <taxon>Enoplea</taxon>
        <taxon>Dorylaimia</taxon>
        <taxon>Trichinellida</taxon>
        <taxon>Trichuridae</taxon>
        <taxon>Trichuris</taxon>
    </lineage>
</organism>